<keyword evidence="3" id="KW-1185">Reference proteome</keyword>
<gene>
    <name evidence="2" type="ORF">E5288_WYG020249</name>
</gene>
<proteinExistence type="predicted"/>
<evidence type="ECO:0000313" key="2">
    <source>
        <dbReference type="EMBL" id="MXQ96113.1"/>
    </source>
</evidence>
<reference evidence="2" key="1">
    <citation type="submission" date="2019-10" db="EMBL/GenBank/DDBJ databases">
        <title>The sequence and de novo assembly of the wild yak genome.</title>
        <authorList>
            <person name="Liu Y."/>
        </authorList>
    </citation>
    <scope>NUCLEOTIDE SEQUENCE [LARGE SCALE GENOMIC DNA]</scope>
    <source>
        <strain evidence="2">WY2019</strain>
    </source>
</reference>
<accession>A0A6B0SAK8</accession>
<dbReference type="AlphaFoldDB" id="A0A6B0SAK8"/>
<dbReference type="Proteomes" id="UP000322234">
    <property type="component" value="Unassembled WGS sequence"/>
</dbReference>
<evidence type="ECO:0000313" key="3">
    <source>
        <dbReference type="Proteomes" id="UP000322234"/>
    </source>
</evidence>
<sequence length="448" mass="51969">MEKNLEVVSRQLRREKWNHPFSKEEPKGRLVISCKSQNHGSGCHMTKPDVILKLERGEEPWTSFKGHTCLEENWKAEDFLLKFKEQQDKYSRSVILINHRKLVNENGSTCEKTLTLSKNPINSKKLPPEYDTREKILKNVSELIISNLSPTRRRLSECNGYGKSLHNTKPETAHSGVKSHNQCGRTISHNETITQYHKMETPAQSFEYNDCRNADVDPGCDLDEVVSGSPGIEPGEEKNKEQEKSHLIGIAFHYGYLHGKLTQVAGPPLLSYTFAMVENNERAYIMCIINKLKGERQEKGKWHRLTRKKNDRQHRYTQERGKAECRVPEDMSNKKIERRGRKKQKMGKHLDTATKAPIKLNLERTPRRTTSRRIHVKLLSVYSFEKELQDQRLIHPFIYTHTHSKKAELISTAKTSEKRVRLRASTEDHIQPDQFTTCYWGNDTALEC</sequence>
<evidence type="ECO:0000256" key="1">
    <source>
        <dbReference type="SAM" id="MobiDB-lite"/>
    </source>
</evidence>
<feature type="region of interest" description="Disordered" evidence="1">
    <location>
        <begin position="164"/>
        <end position="183"/>
    </location>
</feature>
<comment type="caution">
    <text evidence="2">The sequence shown here is derived from an EMBL/GenBank/DDBJ whole genome shotgun (WGS) entry which is preliminary data.</text>
</comment>
<name>A0A6B0SAK8_9CETA</name>
<organism evidence="2 3">
    <name type="scientific">Bos mutus</name>
    <name type="common">wild yak</name>
    <dbReference type="NCBI Taxonomy" id="72004"/>
    <lineage>
        <taxon>Eukaryota</taxon>
        <taxon>Metazoa</taxon>
        <taxon>Chordata</taxon>
        <taxon>Craniata</taxon>
        <taxon>Vertebrata</taxon>
        <taxon>Euteleostomi</taxon>
        <taxon>Mammalia</taxon>
        <taxon>Eutheria</taxon>
        <taxon>Laurasiatheria</taxon>
        <taxon>Artiodactyla</taxon>
        <taxon>Ruminantia</taxon>
        <taxon>Pecora</taxon>
        <taxon>Bovidae</taxon>
        <taxon>Bovinae</taxon>
        <taxon>Bos</taxon>
    </lineage>
</organism>
<dbReference type="EMBL" id="VBQZ03000154">
    <property type="protein sequence ID" value="MXQ96113.1"/>
    <property type="molecule type" value="Genomic_DNA"/>
</dbReference>
<protein>
    <submittedName>
        <fullName evidence="2">Uncharacterized protein</fullName>
    </submittedName>
</protein>